<protein>
    <submittedName>
        <fullName evidence="1">Uncharacterized protein</fullName>
    </submittedName>
</protein>
<proteinExistence type="predicted"/>
<sequence length="348" mass="38507">MSQSGFTIRYPAPEETGAAIKSQRTHVHEWMMILTYLLADRMSTSPHEDKLNEYVYRWKSDLCYERESRREGLTRYDAFDAFASKRVGIPRRENAALLILSQSFPLSNWLTREEKGQRCTYAPATLLGPVAVQDLLETPLQDLFVNMRDIRCHAVIFHARAGACSSSSTTSTATTTTTTMASRLVARSLINANTANLLAKRAAQPFAVASVRRAHSDTVYVPGGPIYKGTVNDPTTFPPPNRVHGSYHWAFERILSASLVPLTAAAFVSSTTANPVLDGLLGIGLVIHSHIGFDSILVDYLHKRKFPILGPLLTWVLRATTAGVLVGVYQFNTNDIGLTEFVAKVWHA</sequence>
<gene>
    <name evidence="1" type="ORF">NM688_g7437</name>
</gene>
<dbReference type="Proteomes" id="UP001148662">
    <property type="component" value="Unassembled WGS sequence"/>
</dbReference>
<name>A0ACC1S5B7_9APHY</name>
<comment type="caution">
    <text evidence="1">The sequence shown here is derived from an EMBL/GenBank/DDBJ whole genome shotgun (WGS) entry which is preliminary data.</text>
</comment>
<dbReference type="EMBL" id="JANHOG010001737">
    <property type="protein sequence ID" value="KAJ3532351.1"/>
    <property type="molecule type" value="Genomic_DNA"/>
</dbReference>
<evidence type="ECO:0000313" key="2">
    <source>
        <dbReference type="Proteomes" id="UP001148662"/>
    </source>
</evidence>
<reference evidence="1" key="1">
    <citation type="submission" date="2022-07" db="EMBL/GenBank/DDBJ databases">
        <title>Genome Sequence of Phlebia brevispora.</title>
        <authorList>
            <person name="Buettner E."/>
        </authorList>
    </citation>
    <scope>NUCLEOTIDE SEQUENCE</scope>
    <source>
        <strain evidence="1">MPL23</strain>
    </source>
</reference>
<organism evidence="1 2">
    <name type="scientific">Phlebia brevispora</name>
    <dbReference type="NCBI Taxonomy" id="194682"/>
    <lineage>
        <taxon>Eukaryota</taxon>
        <taxon>Fungi</taxon>
        <taxon>Dikarya</taxon>
        <taxon>Basidiomycota</taxon>
        <taxon>Agaricomycotina</taxon>
        <taxon>Agaricomycetes</taxon>
        <taxon>Polyporales</taxon>
        <taxon>Meruliaceae</taxon>
        <taxon>Phlebia</taxon>
    </lineage>
</organism>
<keyword evidence="2" id="KW-1185">Reference proteome</keyword>
<evidence type="ECO:0000313" key="1">
    <source>
        <dbReference type="EMBL" id="KAJ3532351.1"/>
    </source>
</evidence>
<accession>A0ACC1S5B7</accession>